<evidence type="ECO:0000313" key="2">
    <source>
        <dbReference type="EMBL" id="GAA5157474.1"/>
    </source>
</evidence>
<gene>
    <name evidence="2" type="ORF">GCM10023321_35780</name>
</gene>
<organism evidence="2 3">
    <name type="scientific">Pseudonocardia eucalypti</name>
    <dbReference type="NCBI Taxonomy" id="648755"/>
    <lineage>
        <taxon>Bacteria</taxon>
        <taxon>Bacillati</taxon>
        <taxon>Actinomycetota</taxon>
        <taxon>Actinomycetes</taxon>
        <taxon>Pseudonocardiales</taxon>
        <taxon>Pseudonocardiaceae</taxon>
        <taxon>Pseudonocardia</taxon>
    </lineage>
</organism>
<dbReference type="InterPro" id="IPR019675">
    <property type="entry name" value="DUF2550"/>
</dbReference>
<dbReference type="RefSeq" id="WP_185059318.1">
    <property type="nucleotide sequence ID" value="NZ_BAABJP010000015.1"/>
</dbReference>
<sequence>MGIAQIVGLALLLGCVVIGWLAMRRLSLVRSGGVDVSLRRVRASAPKSTRNWNLGVAHYVNDDFVWFRIISLGRRANVTLSRRDLEIIDRRRPGSTEEYVVPPDSTVLRCRDGQRTVELAMTPGVLTGFLSWLEARPPGNLGDYPQAS</sequence>
<dbReference type="EMBL" id="BAABJP010000015">
    <property type="protein sequence ID" value="GAA5157474.1"/>
    <property type="molecule type" value="Genomic_DNA"/>
</dbReference>
<dbReference type="Pfam" id="PF10739">
    <property type="entry name" value="DUF2550"/>
    <property type="match status" value="1"/>
</dbReference>
<comment type="caution">
    <text evidence="2">The sequence shown here is derived from an EMBL/GenBank/DDBJ whole genome shotgun (WGS) entry which is preliminary data.</text>
</comment>
<accession>A0ABP9Q8Z1</accession>
<proteinExistence type="predicted"/>
<reference evidence="3" key="1">
    <citation type="journal article" date="2019" name="Int. J. Syst. Evol. Microbiol.">
        <title>The Global Catalogue of Microorganisms (GCM) 10K type strain sequencing project: providing services to taxonomists for standard genome sequencing and annotation.</title>
        <authorList>
            <consortium name="The Broad Institute Genomics Platform"/>
            <consortium name="The Broad Institute Genome Sequencing Center for Infectious Disease"/>
            <person name="Wu L."/>
            <person name="Ma J."/>
        </authorList>
    </citation>
    <scope>NUCLEOTIDE SEQUENCE [LARGE SCALE GENOMIC DNA]</scope>
    <source>
        <strain evidence="3">JCM 18303</strain>
    </source>
</reference>
<keyword evidence="1" id="KW-0472">Membrane</keyword>
<protein>
    <submittedName>
        <fullName evidence="2">DUF2550 domain-containing protein</fullName>
    </submittedName>
</protein>
<feature type="transmembrane region" description="Helical" evidence="1">
    <location>
        <begin position="6"/>
        <end position="23"/>
    </location>
</feature>
<keyword evidence="1" id="KW-0812">Transmembrane</keyword>
<keyword evidence="3" id="KW-1185">Reference proteome</keyword>
<keyword evidence="1" id="KW-1133">Transmembrane helix</keyword>
<evidence type="ECO:0000313" key="3">
    <source>
        <dbReference type="Proteomes" id="UP001428817"/>
    </source>
</evidence>
<name>A0ABP9Q8Z1_9PSEU</name>
<evidence type="ECO:0000256" key="1">
    <source>
        <dbReference type="SAM" id="Phobius"/>
    </source>
</evidence>
<dbReference type="Proteomes" id="UP001428817">
    <property type="component" value="Unassembled WGS sequence"/>
</dbReference>